<keyword evidence="5" id="KW-0807">Transducer</keyword>
<dbReference type="GO" id="GO:0007189">
    <property type="term" value="P:adenylate cyclase-activating G protein-coupled receptor signaling pathway"/>
    <property type="evidence" value="ECO:0007669"/>
    <property type="project" value="TreeGrafter"/>
</dbReference>
<dbReference type="OrthoDB" id="3231188at2759"/>
<dbReference type="GO" id="GO:0005834">
    <property type="term" value="C:heterotrimeric G-protein complex"/>
    <property type="evidence" value="ECO:0007669"/>
    <property type="project" value="TreeGrafter"/>
</dbReference>
<feature type="binding site" evidence="6">
    <location>
        <position position="860"/>
    </location>
    <ligand>
        <name>GTP</name>
        <dbReference type="ChEBI" id="CHEBI:37565"/>
    </ligand>
</feature>
<dbReference type="InterPro" id="IPR011025">
    <property type="entry name" value="GproteinA_insert"/>
</dbReference>
<dbReference type="PRINTS" id="PR00318">
    <property type="entry name" value="GPROTEINA"/>
</dbReference>
<dbReference type="AlphaFoldDB" id="A0A5C3L592"/>
<dbReference type="InterPro" id="IPR027417">
    <property type="entry name" value="P-loop_NTPase"/>
</dbReference>
<organism evidence="8 9">
    <name type="scientific">Coprinopsis marcescibilis</name>
    <name type="common">Agaric fungus</name>
    <name type="synonym">Psathyrella marcescibilis</name>
    <dbReference type="NCBI Taxonomy" id="230819"/>
    <lineage>
        <taxon>Eukaryota</taxon>
        <taxon>Fungi</taxon>
        <taxon>Dikarya</taxon>
        <taxon>Basidiomycota</taxon>
        <taxon>Agaricomycotina</taxon>
        <taxon>Agaricomycetes</taxon>
        <taxon>Agaricomycetidae</taxon>
        <taxon>Agaricales</taxon>
        <taxon>Agaricineae</taxon>
        <taxon>Psathyrellaceae</taxon>
        <taxon>Coprinopsis</taxon>
    </lineage>
</organism>
<sequence length="866" mass="98297">MSQTNDLAYSDELIGPIPTQPGQYALEYPTKPEEELERVQNAKYASYEHPLYLPHRHEHPPQREHTIQKEFNRAYCTASTKEEEDMAEWYYCTIGLDQFFLIPTDQFDPMNGDQDHSGNIKADTYLSFQQFKLLHDLRQQFSNLDSLRRTLQESWALLLMECDKKHRQMNGEKEEQESVKMRHPLLDNQEHQKPIKLEIIISQNQQILEREPIPRPQQPTPEQQEKEKKSFEDQPEPHMLLQRIFLQWSKGELSQLPKDPAKPFYYRSDLSTQLPRSESKDINAITGRTLLRDLLPFGHTRTNVFPILEQPEPLDHHQLETARNSVSPVVPTNTSKPFVPINMNVKLVEKKHLNTSQTMTNASSTNYTPTALRAYVLSITTTTKTTGDPTLTIGTNMETMTTTETESRRLQIKNRGNSAILVRFILSNNSKFLSGGVGCESKVLYITDHEKYCKVLITTWDYLATQSLFEYLDGMLFPNAATSPPSLSEPIPASQQNTNDSDEKEAIMQGLAEINLRAHEFDFNSPDTEDNEEPQQNRGQSCPVSAVRFEPAPDSDLNIDPSSGPTISSSSSMYISACQLANHPLPSSNISGAQISLTHTNTLTINLDANARVSPVTGGSSTVDAPLEPQGANRRRTTRLAATNAVATTITSDNQVQGPGEAIAERHIVVYTIRAGLECVEYVNKACGEEAIDQLWKDPIIPKIMGEHSSKFYLMDLAGYFFSEILWIGQPNQLLYVHCLSSVLVTLIRAVEYTWSTSALGALSKYSQVLREERSQNWMAESLILFESVINLRWFLYTSIILFLNKIDVFTDKPPKLPLEHYFPKYTGGADIKKAAKYILWRFRQANRAKLNVYPHLMQAMDTESV</sequence>
<feature type="compositionally biased region" description="Polar residues" evidence="7">
    <location>
        <begin position="534"/>
        <end position="543"/>
    </location>
</feature>
<dbReference type="STRING" id="230819.A0A5C3L592"/>
<evidence type="ECO:0000256" key="2">
    <source>
        <dbReference type="ARBA" id="ARBA00022741"/>
    </source>
</evidence>
<dbReference type="GO" id="GO:0031683">
    <property type="term" value="F:G-protein beta/gamma-subunit complex binding"/>
    <property type="evidence" value="ECO:0007669"/>
    <property type="project" value="InterPro"/>
</dbReference>
<dbReference type="GO" id="GO:0003924">
    <property type="term" value="F:GTPase activity"/>
    <property type="evidence" value="ECO:0007669"/>
    <property type="project" value="InterPro"/>
</dbReference>
<feature type="compositionally biased region" description="Basic and acidic residues" evidence="7">
    <location>
        <begin position="223"/>
        <end position="236"/>
    </location>
</feature>
<dbReference type="PANTHER" id="PTHR10218">
    <property type="entry name" value="GTP-BINDING PROTEIN ALPHA SUBUNIT"/>
    <property type="match status" value="1"/>
</dbReference>
<dbReference type="SUPFAM" id="SSF52540">
    <property type="entry name" value="P-loop containing nucleoside triphosphate hydrolases"/>
    <property type="match status" value="1"/>
</dbReference>
<evidence type="ECO:0000256" key="5">
    <source>
        <dbReference type="ARBA" id="ARBA00023224"/>
    </source>
</evidence>
<dbReference type="PANTHER" id="PTHR10218:SF369">
    <property type="entry name" value="GUANINE NUCLEOTIDE-BINDING PROTEIN ALPHA-2 SUBUNIT"/>
    <property type="match status" value="1"/>
</dbReference>
<keyword evidence="2 6" id="KW-0547">Nucleotide-binding</keyword>
<name>A0A5C3L592_COPMA</name>
<dbReference type="PROSITE" id="PS51882">
    <property type="entry name" value="G_ALPHA"/>
    <property type="match status" value="1"/>
</dbReference>
<dbReference type="GO" id="GO:0001664">
    <property type="term" value="F:G protein-coupled receptor binding"/>
    <property type="evidence" value="ECO:0007669"/>
    <property type="project" value="TreeGrafter"/>
</dbReference>
<evidence type="ECO:0000256" key="7">
    <source>
        <dbReference type="SAM" id="MobiDB-lite"/>
    </source>
</evidence>
<evidence type="ECO:0000256" key="1">
    <source>
        <dbReference type="ARBA" id="ARBA00022723"/>
    </source>
</evidence>
<feature type="region of interest" description="Disordered" evidence="7">
    <location>
        <begin position="206"/>
        <end position="236"/>
    </location>
</feature>
<keyword evidence="9" id="KW-1185">Reference proteome</keyword>
<evidence type="ECO:0000256" key="6">
    <source>
        <dbReference type="PIRSR" id="PIRSR601019-1"/>
    </source>
</evidence>
<dbReference type="EMBL" id="ML210160">
    <property type="protein sequence ID" value="TFK27910.1"/>
    <property type="molecule type" value="Genomic_DNA"/>
</dbReference>
<evidence type="ECO:0000313" key="8">
    <source>
        <dbReference type="EMBL" id="TFK27910.1"/>
    </source>
</evidence>
<accession>A0A5C3L592</accession>
<keyword evidence="1" id="KW-0479">Metal-binding</keyword>
<dbReference type="Gene3D" id="3.40.50.300">
    <property type="entry name" value="P-loop containing nucleotide triphosphate hydrolases"/>
    <property type="match status" value="1"/>
</dbReference>
<dbReference type="SMART" id="SM00275">
    <property type="entry name" value="G_alpha"/>
    <property type="match status" value="1"/>
</dbReference>
<protein>
    <submittedName>
        <fullName evidence="8">G-alpha-domain-containing protein</fullName>
    </submittedName>
</protein>
<reference evidence="8 9" key="1">
    <citation type="journal article" date="2019" name="Nat. Ecol. Evol.">
        <title>Megaphylogeny resolves global patterns of mushroom evolution.</title>
        <authorList>
            <person name="Varga T."/>
            <person name="Krizsan K."/>
            <person name="Foldi C."/>
            <person name="Dima B."/>
            <person name="Sanchez-Garcia M."/>
            <person name="Sanchez-Ramirez S."/>
            <person name="Szollosi G.J."/>
            <person name="Szarkandi J.G."/>
            <person name="Papp V."/>
            <person name="Albert L."/>
            <person name="Andreopoulos W."/>
            <person name="Angelini C."/>
            <person name="Antonin V."/>
            <person name="Barry K.W."/>
            <person name="Bougher N.L."/>
            <person name="Buchanan P."/>
            <person name="Buyck B."/>
            <person name="Bense V."/>
            <person name="Catcheside P."/>
            <person name="Chovatia M."/>
            <person name="Cooper J."/>
            <person name="Damon W."/>
            <person name="Desjardin D."/>
            <person name="Finy P."/>
            <person name="Geml J."/>
            <person name="Haridas S."/>
            <person name="Hughes K."/>
            <person name="Justo A."/>
            <person name="Karasinski D."/>
            <person name="Kautmanova I."/>
            <person name="Kiss B."/>
            <person name="Kocsube S."/>
            <person name="Kotiranta H."/>
            <person name="LaButti K.M."/>
            <person name="Lechner B.E."/>
            <person name="Liimatainen K."/>
            <person name="Lipzen A."/>
            <person name="Lukacs Z."/>
            <person name="Mihaltcheva S."/>
            <person name="Morgado L.N."/>
            <person name="Niskanen T."/>
            <person name="Noordeloos M.E."/>
            <person name="Ohm R.A."/>
            <person name="Ortiz-Santana B."/>
            <person name="Ovrebo C."/>
            <person name="Racz N."/>
            <person name="Riley R."/>
            <person name="Savchenko A."/>
            <person name="Shiryaev A."/>
            <person name="Soop K."/>
            <person name="Spirin V."/>
            <person name="Szebenyi C."/>
            <person name="Tomsovsky M."/>
            <person name="Tulloss R.E."/>
            <person name="Uehling J."/>
            <person name="Grigoriev I.V."/>
            <person name="Vagvolgyi C."/>
            <person name="Papp T."/>
            <person name="Martin F.M."/>
            <person name="Miettinen O."/>
            <person name="Hibbett D.S."/>
            <person name="Nagy L.G."/>
        </authorList>
    </citation>
    <scope>NUCLEOTIDE SEQUENCE [LARGE SCALE GENOMIC DNA]</scope>
    <source>
        <strain evidence="8 9">CBS 121175</strain>
    </source>
</reference>
<gene>
    <name evidence="8" type="ORF">FA15DRAFT_701503</name>
</gene>
<dbReference type="InterPro" id="IPR001019">
    <property type="entry name" value="Gprotein_alpha_su"/>
</dbReference>
<feature type="region of interest" description="Disordered" evidence="7">
    <location>
        <begin position="522"/>
        <end position="565"/>
    </location>
</feature>
<dbReference type="Proteomes" id="UP000307440">
    <property type="component" value="Unassembled WGS sequence"/>
</dbReference>
<dbReference type="SUPFAM" id="SSF47895">
    <property type="entry name" value="Transducin (alpha subunit), insertion domain"/>
    <property type="match status" value="1"/>
</dbReference>
<keyword evidence="4 6" id="KW-0342">GTP-binding</keyword>
<keyword evidence="3" id="KW-0460">Magnesium</keyword>
<dbReference type="Pfam" id="PF00503">
    <property type="entry name" value="G-alpha"/>
    <property type="match status" value="1"/>
</dbReference>
<evidence type="ECO:0000313" key="9">
    <source>
        <dbReference type="Proteomes" id="UP000307440"/>
    </source>
</evidence>
<dbReference type="GO" id="GO:0046872">
    <property type="term" value="F:metal ion binding"/>
    <property type="evidence" value="ECO:0007669"/>
    <property type="project" value="UniProtKB-KW"/>
</dbReference>
<evidence type="ECO:0000256" key="3">
    <source>
        <dbReference type="ARBA" id="ARBA00022842"/>
    </source>
</evidence>
<dbReference type="Gene3D" id="1.10.400.10">
    <property type="entry name" value="GI Alpha 1, domain 2-like"/>
    <property type="match status" value="1"/>
</dbReference>
<dbReference type="GO" id="GO:0005525">
    <property type="term" value="F:GTP binding"/>
    <property type="evidence" value="ECO:0007669"/>
    <property type="project" value="UniProtKB-KW"/>
</dbReference>
<dbReference type="GO" id="GO:0005737">
    <property type="term" value="C:cytoplasm"/>
    <property type="evidence" value="ECO:0007669"/>
    <property type="project" value="TreeGrafter"/>
</dbReference>
<feature type="region of interest" description="Disordered" evidence="7">
    <location>
        <begin position="483"/>
        <end position="504"/>
    </location>
</feature>
<feature type="binding site" evidence="6">
    <location>
        <begin position="805"/>
        <end position="808"/>
    </location>
    <ligand>
        <name>GTP</name>
        <dbReference type="ChEBI" id="CHEBI:37565"/>
    </ligand>
</feature>
<dbReference type="FunFam" id="3.40.50.300:FF:000720">
    <property type="entry name" value="Guanine nucleotide-binding protein G(k) subunit alpha"/>
    <property type="match status" value="1"/>
</dbReference>
<proteinExistence type="predicted"/>
<feature type="region of interest" description="Disordered" evidence="7">
    <location>
        <begin position="1"/>
        <end position="23"/>
    </location>
</feature>
<evidence type="ECO:0000256" key="4">
    <source>
        <dbReference type="ARBA" id="ARBA00023134"/>
    </source>
</evidence>